<feature type="region of interest" description="Disordered" evidence="1">
    <location>
        <begin position="19"/>
        <end position="80"/>
    </location>
</feature>
<accession>A0A314Z0H9</accession>
<protein>
    <submittedName>
        <fullName evidence="2">Uncharacterized protein</fullName>
    </submittedName>
</protein>
<comment type="caution">
    <text evidence="2">The sequence shown here is derived from an EMBL/GenBank/DDBJ whole genome shotgun (WGS) entry which is preliminary data.</text>
</comment>
<reference evidence="2 3" key="1">
    <citation type="submission" date="2018-02" db="EMBL/GenBank/DDBJ databases">
        <title>Draft genome of wild Prunus yedoensis var. nudiflora.</title>
        <authorList>
            <person name="Baek S."/>
            <person name="Kim J.-H."/>
            <person name="Choi K."/>
            <person name="Kim G.-B."/>
            <person name="Cho A."/>
            <person name="Jang H."/>
            <person name="Shin C.-H."/>
            <person name="Yu H.-J."/>
            <person name="Mun J.-H."/>
        </authorList>
    </citation>
    <scope>NUCLEOTIDE SEQUENCE [LARGE SCALE GENOMIC DNA]</scope>
    <source>
        <strain evidence="3">cv. Jeju island</strain>
        <tissue evidence="2">Leaf</tissue>
    </source>
</reference>
<evidence type="ECO:0000313" key="2">
    <source>
        <dbReference type="EMBL" id="PQQ10501.1"/>
    </source>
</evidence>
<gene>
    <name evidence="2" type="ORF">Pyn_08519</name>
</gene>
<name>A0A314Z0H9_PRUYE</name>
<evidence type="ECO:0000313" key="3">
    <source>
        <dbReference type="Proteomes" id="UP000250321"/>
    </source>
</evidence>
<dbReference type="AlphaFoldDB" id="A0A314Z0H9"/>
<sequence length="116" mass="12890">MTCDFTRFCVDEWNLRSRSVSSKMVERSAVRQPKRAQGRQQQLTTGGKAKQGPSLAAEAERQNQDSAKTGFTSSSSSSSCFGSDLQFLIDYDGVHSKSSEVPRLDRFEPNTTSFQL</sequence>
<dbReference type="Proteomes" id="UP000250321">
    <property type="component" value="Unassembled WGS sequence"/>
</dbReference>
<proteinExistence type="predicted"/>
<evidence type="ECO:0000256" key="1">
    <source>
        <dbReference type="SAM" id="MobiDB-lite"/>
    </source>
</evidence>
<dbReference type="EMBL" id="PJQY01000498">
    <property type="protein sequence ID" value="PQQ10501.1"/>
    <property type="molecule type" value="Genomic_DNA"/>
</dbReference>
<keyword evidence="3" id="KW-1185">Reference proteome</keyword>
<organism evidence="2 3">
    <name type="scientific">Prunus yedoensis var. nudiflora</name>
    <dbReference type="NCBI Taxonomy" id="2094558"/>
    <lineage>
        <taxon>Eukaryota</taxon>
        <taxon>Viridiplantae</taxon>
        <taxon>Streptophyta</taxon>
        <taxon>Embryophyta</taxon>
        <taxon>Tracheophyta</taxon>
        <taxon>Spermatophyta</taxon>
        <taxon>Magnoliopsida</taxon>
        <taxon>eudicotyledons</taxon>
        <taxon>Gunneridae</taxon>
        <taxon>Pentapetalae</taxon>
        <taxon>rosids</taxon>
        <taxon>fabids</taxon>
        <taxon>Rosales</taxon>
        <taxon>Rosaceae</taxon>
        <taxon>Amygdaloideae</taxon>
        <taxon>Amygdaleae</taxon>
        <taxon>Prunus</taxon>
    </lineage>
</organism>